<organism evidence="7 8">
    <name type="scientific">Ichthyophthirius multifiliis</name>
    <name type="common">White spot disease agent</name>
    <name type="synonym">Ich</name>
    <dbReference type="NCBI Taxonomy" id="5932"/>
    <lineage>
        <taxon>Eukaryota</taxon>
        <taxon>Sar</taxon>
        <taxon>Alveolata</taxon>
        <taxon>Ciliophora</taxon>
        <taxon>Intramacronucleata</taxon>
        <taxon>Oligohymenophorea</taxon>
        <taxon>Hymenostomatida</taxon>
        <taxon>Ophryoglenina</taxon>
        <taxon>Ichthyophthirius</taxon>
    </lineage>
</organism>
<dbReference type="OrthoDB" id="291569at2759"/>
<dbReference type="eggNOG" id="ENOG502SPNQ">
    <property type="taxonomic scope" value="Eukaryota"/>
</dbReference>
<dbReference type="RefSeq" id="XP_004039681.1">
    <property type="nucleotide sequence ID" value="XM_004039633.1"/>
</dbReference>
<dbReference type="PANTHER" id="PTHR43385">
    <property type="entry name" value="RIBOFLAVIN TRANSPORTER RIBJ"/>
    <property type="match status" value="1"/>
</dbReference>
<keyword evidence="7" id="KW-0548">Nucleotidyltransferase</keyword>
<evidence type="ECO:0000256" key="5">
    <source>
        <dbReference type="ARBA" id="ARBA00023136"/>
    </source>
</evidence>
<dbReference type="Gene3D" id="1.20.1250.20">
    <property type="entry name" value="MFS general substrate transporter like domains"/>
    <property type="match status" value="2"/>
</dbReference>
<keyword evidence="4 6" id="KW-1133">Transmembrane helix</keyword>
<evidence type="ECO:0000313" key="7">
    <source>
        <dbReference type="EMBL" id="EGR34377.1"/>
    </source>
</evidence>
<evidence type="ECO:0000313" key="8">
    <source>
        <dbReference type="Proteomes" id="UP000008983"/>
    </source>
</evidence>
<feature type="transmembrane region" description="Helical" evidence="6">
    <location>
        <begin position="327"/>
        <end position="347"/>
    </location>
</feature>
<evidence type="ECO:0000256" key="1">
    <source>
        <dbReference type="ARBA" id="ARBA00004141"/>
    </source>
</evidence>
<feature type="transmembrane region" description="Helical" evidence="6">
    <location>
        <begin position="419"/>
        <end position="437"/>
    </location>
</feature>
<dbReference type="PANTHER" id="PTHR43385:SF1">
    <property type="entry name" value="RIBOFLAVIN TRANSPORTER RIBJ"/>
    <property type="match status" value="1"/>
</dbReference>
<dbReference type="EC" id="2.7.7.41" evidence="7"/>
<dbReference type="InterPro" id="IPR052983">
    <property type="entry name" value="MFS_Riboflavin_Transporter"/>
</dbReference>
<feature type="transmembrane region" description="Helical" evidence="6">
    <location>
        <begin position="113"/>
        <end position="137"/>
    </location>
</feature>
<dbReference type="AlphaFoldDB" id="G0QK79"/>
<dbReference type="InterPro" id="IPR036259">
    <property type="entry name" value="MFS_trans_sf"/>
</dbReference>
<dbReference type="GO" id="GO:0004605">
    <property type="term" value="F:phosphatidate cytidylyltransferase activity"/>
    <property type="evidence" value="ECO:0007669"/>
    <property type="project" value="UniProtKB-EC"/>
</dbReference>
<proteinExistence type="predicted"/>
<feature type="transmembrane region" description="Helical" evidence="6">
    <location>
        <begin position="90"/>
        <end position="107"/>
    </location>
</feature>
<keyword evidence="7" id="KW-0808">Transferase</keyword>
<dbReference type="FunCoup" id="G0QK79">
    <property type="interactions" value="1"/>
</dbReference>
<dbReference type="OMA" id="FILHIRI"/>
<keyword evidence="8" id="KW-1185">Reference proteome</keyword>
<keyword evidence="3 6" id="KW-0812">Transmembrane</keyword>
<protein>
    <submittedName>
        <fullName evidence="7">Major facilitator superfamily protein, putative</fullName>
        <ecNumber evidence="7">2.7.7.41</ecNumber>
    </submittedName>
</protein>
<feature type="transmembrane region" description="Helical" evidence="6">
    <location>
        <begin position="353"/>
        <end position="381"/>
    </location>
</feature>
<evidence type="ECO:0000256" key="4">
    <source>
        <dbReference type="ARBA" id="ARBA00022989"/>
    </source>
</evidence>
<feature type="transmembrane region" description="Helical" evidence="6">
    <location>
        <begin position="253"/>
        <end position="277"/>
    </location>
</feature>
<gene>
    <name evidence="7" type="ORF">IMG5_014060</name>
</gene>
<name>G0QK79_ICHMU</name>
<evidence type="ECO:0000256" key="3">
    <source>
        <dbReference type="ARBA" id="ARBA00022692"/>
    </source>
</evidence>
<comment type="subcellular location">
    <subcellularLocation>
        <location evidence="1">Membrane</location>
        <topology evidence="1">Multi-pass membrane protein</topology>
    </subcellularLocation>
</comment>
<dbReference type="GeneID" id="14910567"/>
<dbReference type="SUPFAM" id="SSF103473">
    <property type="entry name" value="MFS general substrate transporter"/>
    <property type="match status" value="1"/>
</dbReference>
<keyword evidence="2" id="KW-0813">Transport</keyword>
<dbReference type="Proteomes" id="UP000008983">
    <property type="component" value="Unassembled WGS sequence"/>
</dbReference>
<accession>G0QK79</accession>
<keyword evidence="5 6" id="KW-0472">Membrane</keyword>
<evidence type="ECO:0000256" key="2">
    <source>
        <dbReference type="ARBA" id="ARBA00022448"/>
    </source>
</evidence>
<feature type="transmembrane region" description="Helical" evidence="6">
    <location>
        <begin position="57"/>
        <end position="78"/>
    </location>
</feature>
<evidence type="ECO:0000256" key="6">
    <source>
        <dbReference type="SAM" id="Phobius"/>
    </source>
</evidence>
<reference evidence="7 8" key="1">
    <citation type="submission" date="2011-07" db="EMBL/GenBank/DDBJ databases">
        <authorList>
            <person name="Coyne R."/>
            <person name="Brami D."/>
            <person name="Johnson J."/>
            <person name="Hostetler J."/>
            <person name="Hannick L."/>
            <person name="Clark T."/>
            <person name="Cassidy-Hanley D."/>
            <person name="Inman J."/>
        </authorList>
    </citation>
    <scope>NUCLEOTIDE SEQUENCE [LARGE SCALE GENOMIC DNA]</scope>
    <source>
        <strain evidence="7 8">G5</strain>
    </source>
</reference>
<feature type="transmembrane region" description="Helical" evidence="6">
    <location>
        <begin position="21"/>
        <end position="45"/>
    </location>
</feature>
<dbReference type="InParanoid" id="G0QK79"/>
<feature type="transmembrane region" description="Helical" evidence="6">
    <location>
        <begin position="149"/>
        <end position="172"/>
    </location>
</feature>
<dbReference type="EMBL" id="GL983136">
    <property type="protein sequence ID" value="EGR34377.1"/>
    <property type="molecule type" value="Genomic_DNA"/>
</dbReference>
<sequence length="443" mass="50635">MNILLQKLNILTNSNQAKSTLSGAFLFNLGSGGILAWSSINVYFYSYFFHYDKNFTVQFAQMAFGMAFLLIGLVALFAVNIAQKVGFERLIRTCAILYILCVLASAICQKYIYFFIFYNVFASVSYCMTAIPILNCAWSQFDKKDSGKITGMCLFCLSISALFSIFLFTYLINSQNGLAEIIKKEGENEVRFFSQEISKKVPLALIQMGIFYSFLIIPGSLKIHKRIQMQQYEQFDREEQNNMQESGQTKSQIITDCLFSTPFLVFYTFNFLDAMYIGYLQLNFKIYGQNKIKDDQFLTFILLFNQIIGGLANLIFGYLIDKFHFKYCFILIQTCIGLLTFTMPFISTFKFLLFFWYITIGFVLNGLQTISGPVLMGIFGVDIGSKLLSVKSTAFFGGVIFVQVLAFFLNKFFTFDEVLHILGIVILFSNVLIKKIGGIQIYR</sequence>
<feature type="transmembrane region" description="Helical" evidence="6">
    <location>
        <begin position="201"/>
        <end position="221"/>
    </location>
</feature>
<feature type="transmembrane region" description="Helical" evidence="6">
    <location>
        <begin position="393"/>
        <end position="413"/>
    </location>
</feature>
<dbReference type="GO" id="GO:0016020">
    <property type="term" value="C:membrane"/>
    <property type="evidence" value="ECO:0007669"/>
    <property type="project" value="UniProtKB-SubCell"/>
</dbReference>
<feature type="transmembrane region" description="Helical" evidence="6">
    <location>
        <begin position="297"/>
        <end position="320"/>
    </location>
</feature>